<dbReference type="OrthoDB" id="10067624at2759"/>
<dbReference type="EMBL" id="UYRU01115389">
    <property type="protein sequence ID" value="VDN45228.1"/>
    <property type="molecule type" value="Genomic_DNA"/>
</dbReference>
<keyword evidence="2" id="KW-1185">Reference proteome</keyword>
<evidence type="ECO:0000313" key="2">
    <source>
        <dbReference type="Proteomes" id="UP000281553"/>
    </source>
</evidence>
<reference evidence="1 2" key="1">
    <citation type="submission" date="2018-11" db="EMBL/GenBank/DDBJ databases">
        <authorList>
            <consortium name="Pathogen Informatics"/>
        </authorList>
    </citation>
    <scope>NUCLEOTIDE SEQUENCE [LARGE SCALE GENOMIC DNA]</scope>
</reference>
<organism evidence="1 2">
    <name type="scientific">Dibothriocephalus latus</name>
    <name type="common">Fish tapeworm</name>
    <name type="synonym">Diphyllobothrium latum</name>
    <dbReference type="NCBI Taxonomy" id="60516"/>
    <lineage>
        <taxon>Eukaryota</taxon>
        <taxon>Metazoa</taxon>
        <taxon>Spiralia</taxon>
        <taxon>Lophotrochozoa</taxon>
        <taxon>Platyhelminthes</taxon>
        <taxon>Cestoda</taxon>
        <taxon>Eucestoda</taxon>
        <taxon>Diphyllobothriidea</taxon>
        <taxon>Diphyllobothriidae</taxon>
        <taxon>Dibothriocephalus</taxon>
    </lineage>
</organism>
<sequence length="62" mass="7290">MRKLADAVVYIRNLSDEQAKRSDALIQQQHQLNLLMKRSQELENNLNQGEFVRVTFERCSVN</sequence>
<gene>
    <name evidence="1" type="ORF">DILT_LOCUS19552</name>
</gene>
<protein>
    <submittedName>
        <fullName evidence="1">Uncharacterized protein</fullName>
    </submittedName>
</protein>
<evidence type="ECO:0000313" key="1">
    <source>
        <dbReference type="EMBL" id="VDN45228.1"/>
    </source>
</evidence>
<dbReference type="AlphaFoldDB" id="A0A3P7P8F7"/>
<name>A0A3P7P8F7_DIBLA</name>
<accession>A0A3P7P8F7</accession>
<proteinExistence type="predicted"/>
<dbReference type="Proteomes" id="UP000281553">
    <property type="component" value="Unassembled WGS sequence"/>
</dbReference>